<gene>
    <name evidence="2" type="ORF">BBD42_03760</name>
</gene>
<feature type="domain" description="Serine aminopeptidase S33" evidence="1">
    <location>
        <begin position="31"/>
        <end position="144"/>
    </location>
</feature>
<evidence type="ECO:0000313" key="2">
    <source>
        <dbReference type="EMBL" id="ANY65676.1"/>
    </source>
</evidence>
<dbReference type="RefSeq" id="WP_099517067.1">
    <property type="nucleotide sequence ID" value="NZ_CP016808.1"/>
</dbReference>
<dbReference type="InterPro" id="IPR029058">
    <property type="entry name" value="AB_hydrolase_fold"/>
</dbReference>
<accession>A0A1B2DD91</accession>
<dbReference type="Gene3D" id="3.40.50.1820">
    <property type="entry name" value="alpha/beta hydrolase"/>
    <property type="match status" value="1"/>
</dbReference>
<dbReference type="PANTHER" id="PTHR43265">
    <property type="entry name" value="ESTERASE ESTD"/>
    <property type="match status" value="1"/>
</dbReference>
<dbReference type="GO" id="GO:0052689">
    <property type="term" value="F:carboxylic ester hydrolase activity"/>
    <property type="evidence" value="ECO:0007669"/>
    <property type="project" value="TreeGrafter"/>
</dbReference>
<proteinExistence type="predicted"/>
<dbReference type="InterPro" id="IPR022742">
    <property type="entry name" value="Hydrolase_4"/>
</dbReference>
<dbReference type="SUPFAM" id="SSF53474">
    <property type="entry name" value="alpha/beta-Hydrolases"/>
    <property type="match status" value="1"/>
</dbReference>
<dbReference type="InterPro" id="IPR053145">
    <property type="entry name" value="AB_hydrolase_Est10"/>
</dbReference>
<organism evidence="2">
    <name type="scientific">Paenibacillus sp. BIHB 4019</name>
    <dbReference type="NCBI Taxonomy" id="1870819"/>
    <lineage>
        <taxon>Bacteria</taxon>
        <taxon>Bacillati</taxon>
        <taxon>Bacillota</taxon>
        <taxon>Bacilli</taxon>
        <taxon>Bacillales</taxon>
        <taxon>Paenibacillaceae</taxon>
        <taxon>Paenibacillus</taxon>
    </lineage>
</organism>
<evidence type="ECO:0000259" key="1">
    <source>
        <dbReference type="Pfam" id="PF12146"/>
    </source>
</evidence>
<dbReference type="AlphaFoldDB" id="A0A1B2DD91"/>
<dbReference type="PANTHER" id="PTHR43265:SF1">
    <property type="entry name" value="ESTERASE ESTD"/>
    <property type="match status" value="1"/>
</dbReference>
<sequence length="273" mass="30938">MEKHLVLRHEGLELAATLHYPTDEKKNDDCKRQAIIICHGFVGSRIGVDRLFVKAARALAAQGSYVLRFDYGGCGESNGDYGSLGFDSMVDQTRTALDYITSMECVDPRRIVLLGHSLGGAVSIMTAVKDRRVKRLLLWSPVAYPFNDIVRIVGRKGYDEAVQSGSVDYSGFTLKPVFFDSLLEHQPFQAATRFSGDVLLVHGTSDELIPVDYSFLYQKVFWTRSEGLCDKEIIFQASHTYSNRQHQEEAIRISSEWLEGLDKKQQEWHHWSI</sequence>
<dbReference type="EMBL" id="CP016808">
    <property type="protein sequence ID" value="ANY65676.1"/>
    <property type="molecule type" value="Genomic_DNA"/>
</dbReference>
<name>A0A1B2DD91_9BACL</name>
<dbReference type="Pfam" id="PF12146">
    <property type="entry name" value="Hydrolase_4"/>
    <property type="match status" value="1"/>
</dbReference>
<protein>
    <submittedName>
        <fullName evidence="2">Permease</fullName>
    </submittedName>
</protein>
<reference evidence="2" key="1">
    <citation type="submission" date="2016-08" db="EMBL/GenBank/DDBJ databases">
        <title>Complete Genome Seqeunce of Paenibacillus sp. BIHB 4019 from tea rhizoplane.</title>
        <authorList>
            <person name="Thakur R."/>
            <person name="Swarnkar M.K."/>
            <person name="Gulati A."/>
        </authorList>
    </citation>
    <scope>NUCLEOTIDE SEQUENCE [LARGE SCALE GENOMIC DNA]</scope>
    <source>
        <strain evidence="2">BIHB4019</strain>
    </source>
</reference>